<sequence>MNRLGRLWHGLQHPDWPAVGKKWGYRGLMFVNCTCAVHLFADHVGFIHVVSGPSMVPTMSVNGECVVEQRWIKPEHLKRGDLVTFVSPLDPRRAVCKRLIGLPGDVICVDPTGQLAPSTEHVVVPKGHVWVSGDNAELSRDSRHYGPLSMALIKGKLVARIWPWRDRGWFRNNFTYIDE</sequence>
<name>A0ACC1T844_9APHY</name>
<dbReference type="Proteomes" id="UP001148662">
    <property type="component" value="Unassembled WGS sequence"/>
</dbReference>
<comment type="caution">
    <text evidence="1">The sequence shown here is derived from an EMBL/GenBank/DDBJ whole genome shotgun (WGS) entry which is preliminary data.</text>
</comment>
<evidence type="ECO:0000313" key="2">
    <source>
        <dbReference type="Proteomes" id="UP001148662"/>
    </source>
</evidence>
<keyword evidence="2" id="KW-1185">Reference proteome</keyword>
<organism evidence="1 2">
    <name type="scientific">Phlebia brevispora</name>
    <dbReference type="NCBI Taxonomy" id="194682"/>
    <lineage>
        <taxon>Eukaryota</taxon>
        <taxon>Fungi</taxon>
        <taxon>Dikarya</taxon>
        <taxon>Basidiomycota</taxon>
        <taxon>Agaricomycotina</taxon>
        <taxon>Agaricomycetes</taxon>
        <taxon>Polyporales</taxon>
        <taxon>Meruliaceae</taxon>
        <taxon>Phlebia</taxon>
    </lineage>
</organism>
<gene>
    <name evidence="1" type="ORF">NM688_g2516</name>
</gene>
<evidence type="ECO:0000313" key="1">
    <source>
        <dbReference type="EMBL" id="KAJ3555544.1"/>
    </source>
</evidence>
<reference evidence="1" key="1">
    <citation type="submission" date="2022-07" db="EMBL/GenBank/DDBJ databases">
        <title>Genome Sequence of Phlebia brevispora.</title>
        <authorList>
            <person name="Buettner E."/>
        </authorList>
    </citation>
    <scope>NUCLEOTIDE SEQUENCE</scope>
    <source>
        <strain evidence="1">MPL23</strain>
    </source>
</reference>
<accession>A0ACC1T844</accession>
<protein>
    <submittedName>
        <fullName evidence="1">Uncharacterized protein</fullName>
    </submittedName>
</protein>
<proteinExistence type="predicted"/>
<dbReference type="EMBL" id="JANHOG010000321">
    <property type="protein sequence ID" value="KAJ3555544.1"/>
    <property type="molecule type" value="Genomic_DNA"/>
</dbReference>